<organism evidence="1 2">
    <name type="scientific">Cuscuta europaea</name>
    <name type="common">European dodder</name>
    <dbReference type="NCBI Taxonomy" id="41803"/>
    <lineage>
        <taxon>Eukaryota</taxon>
        <taxon>Viridiplantae</taxon>
        <taxon>Streptophyta</taxon>
        <taxon>Embryophyta</taxon>
        <taxon>Tracheophyta</taxon>
        <taxon>Spermatophyta</taxon>
        <taxon>Magnoliopsida</taxon>
        <taxon>eudicotyledons</taxon>
        <taxon>Gunneridae</taxon>
        <taxon>Pentapetalae</taxon>
        <taxon>asterids</taxon>
        <taxon>lamiids</taxon>
        <taxon>Solanales</taxon>
        <taxon>Convolvulaceae</taxon>
        <taxon>Cuscuteae</taxon>
        <taxon>Cuscuta</taxon>
        <taxon>Cuscuta subgen. Cuscuta</taxon>
    </lineage>
</organism>
<name>A0A9P0Z5J8_CUSEU</name>
<comment type="caution">
    <text evidence="1">The sequence shown here is derived from an EMBL/GenBank/DDBJ whole genome shotgun (WGS) entry which is preliminary data.</text>
</comment>
<accession>A0A9P0Z5J8</accession>
<proteinExistence type="predicted"/>
<evidence type="ECO:0000313" key="1">
    <source>
        <dbReference type="EMBL" id="CAH9087530.1"/>
    </source>
</evidence>
<gene>
    <name evidence="1" type="ORF">CEURO_LOCUS10084</name>
</gene>
<dbReference type="AlphaFoldDB" id="A0A9P0Z5J8"/>
<evidence type="ECO:0000313" key="2">
    <source>
        <dbReference type="Proteomes" id="UP001152484"/>
    </source>
</evidence>
<protein>
    <submittedName>
        <fullName evidence="1">Uncharacterized protein</fullName>
    </submittedName>
</protein>
<dbReference type="Proteomes" id="UP001152484">
    <property type="component" value="Unassembled WGS sequence"/>
</dbReference>
<reference evidence="1" key="1">
    <citation type="submission" date="2022-07" db="EMBL/GenBank/DDBJ databases">
        <authorList>
            <person name="Macas J."/>
            <person name="Novak P."/>
            <person name="Neumann P."/>
        </authorList>
    </citation>
    <scope>NUCLEOTIDE SEQUENCE</scope>
</reference>
<keyword evidence="2" id="KW-1185">Reference proteome</keyword>
<sequence length="109" mass="12513">MNKRAEMHTRLSFFSMSMLSRARHDPVLSTIVLHLHHRVCLYCYLCSTLLRFCSSILHMSYASHFQKPPLHHRQKHVPPGFPILGTFPFQPSCLSSACCPSLEKAIYSP</sequence>
<dbReference type="EMBL" id="CAMAPE010000019">
    <property type="protein sequence ID" value="CAH9087530.1"/>
    <property type="molecule type" value="Genomic_DNA"/>
</dbReference>